<comment type="caution">
    <text evidence="1">The sequence shown here is derived from an EMBL/GenBank/DDBJ whole genome shotgun (WGS) entry which is preliminary data.</text>
</comment>
<proteinExistence type="predicted"/>
<evidence type="ECO:0000313" key="2">
    <source>
        <dbReference type="Proteomes" id="UP001049176"/>
    </source>
</evidence>
<name>A0A9P7URS1_9AGAR</name>
<sequence length="127" mass="13638">MNSILREFFLVIRITGKGSNVFSQFKCQRRRRLVTLSEQCVLVRSSAPLKEVKSMISISSPSSASSMSVSATVFGLLELLSSASVTSRACHAGKTHVSDCKPACQLDFGPPSSLSSDTNNFSSLNST</sequence>
<dbReference type="EMBL" id="CM032185">
    <property type="protein sequence ID" value="KAG7091698.1"/>
    <property type="molecule type" value="Genomic_DNA"/>
</dbReference>
<protein>
    <submittedName>
        <fullName evidence="1">Uncharacterized protein</fullName>
    </submittedName>
</protein>
<dbReference type="Proteomes" id="UP001049176">
    <property type="component" value="Chromosome 5"/>
</dbReference>
<keyword evidence="2" id="KW-1185">Reference proteome</keyword>
<dbReference type="RefSeq" id="XP_043008168.1">
    <property type="nucleotide sequence ID" value="XM_043152885.1"/>
</dbReference>
<dbReference type="AlphaFoldDB" id="A0A9P7URS1"/>
<gene>
    <name evidence="1" type="ORF">E1B28_008101</name>
</gene>
<reference evidence="1" key="1">
    <citation type="journal article" date="2021" name="Genome Biol. Evol.">
        <title>The assembled and annotated genome of the fairy-ring fungus Marasmius oreades.</title>
        <authorList>
            <person name="Hiltunen M."/>
            <person name="Ament-Velasquez S.L."/>
            <person name="Johannesson H."/>
        </authorList>
    </citation>
    <scope>NUCLEOTIDE SEQUENCE</scope>
    <source>
        <strain evidence="1">03SP1</strain>
    </source>
</reference>
<accession>A0A9P7URS1</accession>
<dbReference type="GeneID" id="66077177"/>
<dbReference type="KEGG" id="more:E1B28_008101"/>
<evidence type="ECO:0000313" key="1">
    <source>
        <dbReference type="EMBL" id="KAG7091698.1"/>
    </source>
</evidence>
<organism evidence="1 2">
    <name type="scientific">Marasmius oreades</name>
    <name type="common">fairy-ring Marasmius</name>
    <dbReference type="NCBI Taxonomy" id="181124"/>
    <lineage>
        <taxon>Eukaryota</taxon>
        <taxon>Fungi</taxon>
        <taxon>Dikarya</taxon>
        <taxon>Basidiomycota</taxon>
        <taxon>Agaricomycotina</taxon>
        <taxon>Agaricomycetes</taxon>
        <taxon>Agaricomycetidae</taxon>
        <taxon>Agaricales</taxon>
        <taxon>Marasmiineae</taxon>
        <taxon>Marasmiaceae</taxon>
        <taxon>Marasmius</taxon>
    </lineage>
</organism>